<organism evidence="2 3">
    <name type="scientific">Corallococcus sicarius</name>
    <dbReference type="NCBI Taxonomy" id="2316726"/>
    <lineage>
        <taxon>Bacteria</taxon>
        <taxon>Pseudomonadati</taxon>
        <taxon>Myxococcota</taxon>
        <taxon>Myxococcia</taxon>
        <taxon>Myxococcales</taxon>
        <taxon>Cystobacterineae</taxon>
        <taxon>Myxococcaceae</taxon>
        <taxon>Corallococcus</taxon>
    </lineage>
</organism>
<keyword evidence="1" id="KW-1133">Transmembrane helix</keyword>
<comment type="caution">
    <text evidence="2">The sequence shown here is derived from an EMBL/GenBank/DDBJ whole genome shotgun (WGS) entry which is preliminary data.</text>
</comment>
<protein>
    <submittedName>
        <fullName evidence="2">Uncharacterized protein</fullName>
    </submittedName>
</protein>
<keyword evidence="1" id="KW-0812">Transmembrane</keyword>
<evidence type="ECO:0000313" key="2">
    <source>
        <dbReference type="EMBL" id="RKH31506.1"/>
    </source>
</evidence>
<proteinExistence type="predicted"/>
<dbReference type="EMBL" id="RAWG01000453">
    <property type="protein sequence ID" value="RKH31506.1"/>
    <property type="molecule type" value="Genomic_DNA"/>
</dbReference>
<feature type="transmembrane region" description="Helical" evidence="1">
    <location>
        <begin position="33"/>
        <end position="54"/>
    </location>
</feature>
<reference evidence="3" key="1">
    <citation type="submission" date="2018-09" db="EMBL/GenBank/DDBJ databases">
        <authorList>
            <person name="Livingstone P.G."/>
            <person name="Whitworth D.E."/>
        </authorList>
    </citation>
    <scope>NUCLEOTIDE SEQUENCE [LARGE SCALE GENOMIC DNA]</scope>
    <source>
        <strain evidence="3">CA040B</strain>
    </source>
</reference>
<sequence length="131" mass="13438">MPAETRSFWRAWLRRAASSTDTASSLAGCAADFFAAGAFRAAAFFAGAFLAAAFFAAGAVFFRAAAALPTLFFALGAVFRRAAVASSIRPSKGISTTVALMFRSDTVAGATTSCAEARGGSECTGRETRVG</sequence>
<keyword evidence="1" id="KW-0472">Membrane</keyword>
<gene>
    <name evidence="2" type="ORF">D7X12_38480</name>
</gene>
<name>A0A3A8MH98_9BACT</name>
<keyword evidence="3" id="KW-1185">Reference proteome</keyword>
<evidence type="ECO:0000256" key="1">
    <source>
        <dbReference type="SAM" id="Phobius"/>
    </source>
</evidence>
<dbReference type="AlphaFoldDB" id="A0A3A8MH98"/>
<accession>A0A3A8MH98</accession>
<feature type="transmembrane region" description="Helical" evidence="1">
    <location>
        <begin position="60"/>
        <end position="79"/>
    </location>
</feature>
<evidence type="ECO:0000313" key="3">
    <source>
        <dbReference type="Proteomes" id="UP000273405"/>
    </source>
</evidence>
<dbReference type="Proteomes" id="UP000273405">
    <property type="component" value="Unassembled WGS sequence"/>
</dbReference>